<evidence type="ECO:0000313" key="1">
    <source>
        <dbReference type="EMBL" id="SFP52896.1"/>
    </source>
</evidence>
<gene>
    <name evidence="1" type="ORF">SAMN05216177_103266</name>
</gene>
<dbReference type="RefSeq" id="WP_074914221.1">
    <property type="nucleotide sequence ID" value="NZ_FOXK01000003.1"/>
</dbReference>
<dbReference type="AlphaFoldDB" id="A0A1I5R4B9"/>
<dbReference type="Proteomes" id="UP000182025">
    <property type="component" value="Unassembled WGS sequence"/>
</dbReference>
<organism evidence="1 2">
    <name type="scientific">Ectopseudomonas toyotomiensis</name>
    <dbReference type="NCBI Taxonomy" id="554344"/>
    <lineage>
        <taxon>Bacteria</taxon>
        <taxon>Pseudomonadati</taxon>
        <taxon>Pseudomonadota</taxon>
        <taxon>Gammaproteobacteria</taxon>
        <taxon>Pseudomonadales</taxon>
        <taxon>Pseudomonadaceae</taxon>
        <taxon>Ectopseudomonas</taxon>
    </lineage>
</organism>
<dbReference type="EMBL" id="FOXK01000003">
    <property type="protein sequence ID" value="SFP52896.1"/>
    <property type="molecule type" value="Genomic_DNA"/>
</dbReference>
<sequence>MAVFYRAVKDFNTGYCYLYTYTPGGAEVLRRVAAESDTVGVLVGDVVLVSSWDGDDLRVMRCVPSADKDTPPAAAVEIHRFTMAMLSEYYDFGDLGSTGDNMVFYGEESSTGVVVRTYFLVSAEGVVRQYRALQFDEAMQPQDLSFEYMPNGLVYYANGECRLVRAEDFT</sequence>
<reference evidence="2" key="1">
    <citation type="submission" date="2016-10" db="EMBL/GenBank/DDBJ databases">
        <authorList>
            <person name="Varghese N."/>
            <person name="Submissions S."/>
        </authorList>
    </citation>
    <scope>NUCLEOTIDE SEQUENCE [LARGE SCALE GENOMIC DNA]</scope>
    <source>
        <strain evidence="2">JCM 15604</strain>
    </source>
</reference>
<proteinExistence type="predicted"/>
<dbReference type="OrthoDB" id="9910427at2"/>
<protein>
    <submittedName>
        <fullName evidence="1">Uncharacterized protein</fullName>
    </submittedName>
</protein>
<evidence type="ECO:0000313" key="2">
    <source>
        <dbReference type="Proteomes" id="UP000182025"/>
    </source>
</evidence>
<keyword evidence="2" id="KW-1185">Reference proteome</keyword>
<accession>A0A1I5R4B9</accession>
<name>A0A1I5R4B9_9GAMM</name>